<dbReference type="GO" id="GO:0050821">
    <property type="term" value="P:protein stabilization"/>
    <property type="evidence" value="ECO:0007669"/>
    <property type="project" value="TreeGrafter"/>
</dbReference>
<comment type="subcellular location">
    <subcellularLocation>
        <location evidence="1">Cytoplasm</location>
    </subcellularLocation>
</comment>
<evidence type="ECO:0000259" key="9">
    <source>
        <dbReference type="SMART" id="SM01071"/>
    </source>
</evidence>
<keyword evidence="4" id="KW-0143">Chaperone</keyword>
<dbReference type="SMART" id="SM01070">
    <property type="entry name" value="CDC37_M"/>
    <property type="match status" value="1"/>
</dbReference>
<dbReference type="Pfam" id="PF08564">
    <property type="entry name" value="CDC37_C"/>
    <property type="match status" value="1"/>
</dbReference>
<dbReference type="InterPro" id="IPR013874">
    <property type="entry name" value="Cdc37_Hsp90-bd"/>
</dbReference>
<feature type="domain" description="Cdc37 Hsp90 binding" evidence="8">
    <location>
        <begin position="226"/>
        <end position="370"/>
    </location>
</feature>
<dbReference type="GO" id="GO:0019901">
    <property type="term" value="F:protein kinase binding"/>
    <property type="evidence" value="ECO:0007669"/>
    <property type="project" value="InterPro"/>
</dbReference>
<dbReference type="FunFam" id="1.20.58.610:FF:000002">
    <property type="entry name" value="Hsp90 co-chaperone Cdc37, putative"/>
    <property type="match status" value="1"/>
</dbReference>
<accession>A0A3N4JUU2</accession>
<evidence type="ECO:0000313" key="10">
    <source>
        <dbReference type="EMBL" id="RPB02133.1"/>
    </source>
</evidence>
<proteinExistence type="inferred from homology"/>
<dbReference type="SUPFAM" id="SSF101391">
    <property type="entry name" value="Hsp90 co-chaperone CDC37"/>
    <property type="match status" value="1"/>
</dbReference>
<dbReference type="EMBL" id="ML120369">
    <property type="protein sequence ID" value="RPB02133.1"/>
    <property type="molecule type" value="Genomic_DNA"/>
</dbReference>
<evidence type="ECO:0000256" key="2">
    <source>
        <dbReference type="ARBA" id="ARBA00006222"/>
    </source>
</evidence>
<gene>
    <name evidence="10" type="ORF">L873DRAFT_1826857</name>
</gene>
<dbReference type="GO" id="GO:0031072">
    <property type="term" value="F:heat shock protein binding"/>
    <property type="evidence" value="ECO:0007669"/>
    <property type="project" value="TreeGrafter"/>
</dbReference>
<dbReference type="InterPro" id="IPR004918">
    <property type="entry name" value="Cdc37"/>
</dbReference>
<sequence length="513" mass="57224">MVLDYSKWDNIELSDDSDIEVHPNVDKRSFINAKRRQIHEQRAMRKQQITNLRIEGSMNEVLLSRVSKLISTLDEGSKTSRSPEEIVFQSLMDISTADNDPKEFTPPEGTPSYAQMMASLVDSIKKEIDEEKPDDRWTAFLNKLKEHKNKLKGVYNDSRKRLADLEREESAKITSDSIHDGFSAGHVTKEAPLPKKEPAKRTQKVQAVEQLNPGMKVKDPSAVDLSSGVDADVEEGGDEADEDEDHIEPTALGKEFSHIKLGDYRACMEFISRNPAVVAEKETDGLLIEAFNSQIAGKEDYAKQCVHQALLLQYCRQLGRDGVALFFRRIATPNHQAQKVFHEDVTTTYGRIRERATAIVNERSNENAEQIQLHAVDPNTQISIAVPSADSEDPDIQKSRKIFESFPPGLQRALESGSLEEVNKVFGKMSVEEAEEVVGQLGEGGMLSLESQIIDATTQEGQQVLKKIEEEERAAKASASSSSDVTETDRKVSGKGEGKEETPKEEDLAKEID</sequence>
<dbReference type="PANTHER" id="PTHR12800:SF4">
    <property type="entry name" value="HSP90 CO-CHAPERONE CDC37"/>
    <property type="match status" value="1"/>
</dbReference>
<dbReference type="Pfam" id="PF03234">
    <property type="entry name" value="CDC37_N"/>
    <property type="match status" value="1"/>
</dbReference>
<feature type="domain" description="Cdc37 N-terminal" evidence="9">
    <location>
        <begin position="2"/>
        <end position="185"/>
    </location>
</feature>
<feature type="domain" description="Cdc37 C-terminal" evidence="7">
    <location>
        <begin position="384"/>
        <end position="483"/>
    </location>
</feature>
<evidence type="ECO:0000256" key="5">
    <source>
        <dbReference type="ARBA" id="ARBA00031396"/>
    </source>
</evidence>
<evidence type="ECO:0000259" key="7">
    <source>
        <dbReference type="SMART" id="SM01069"/>
    </source>
</evidence>
<feature type="region of interest" description="Disordered" evidence="6">
    <location>
        <begin position="216"/>
        <end position="245"/>
    </location>
</feature>
<dbReference type="PANTHER" id="PTHR12800">
    <property type="entry name" value="CDC37-RELATED"/>
    <property type="match status" value="1"/>
</dbReference>
<keyword evidence="3" id="KW-0963">Cytoplasm</keyword>
<dbReference type="InterPro" id="IPR013855">
    <property type="entry name" value="Cdc37_N_dom"/>
</dbReference>
<dbReference type="AlphaFoldDB" id="A0A3N4JUU2"/>
<feature type="compositionally biased region" description="Acidic residues" evidence="6">
    <location>
        <begin position="231"/>
        <end position="245"/>
    </location>
</feature>
<evidence type="ECO:0000259" key="8">
    <source>
        <dbReference type="SMART" id="SM01070"/>
    </source>
</evidence>
<organism evidence="10 11">
    <name type="scientific">Choiromyces venosus 120613-1</name>
    <dbReference type="NCBI Taxonomy" id="1336337"/>
    <lineage>
        <taxon>Eukaryota</taxon>
        <taxon>Fungi</taxon>
        <taxon>Dikarya</taxon>
        <taxon>Ascomycota</taxon>
        <taxon>Pezizomycotina</taxon>
        <taxon>Pezizomycetes</taxon>
        <taxon>Pezizales</taxon>
        <taxon>Tuberaceae</taxon>
        <taxon>Choiromyces</taxon>
    </lineage>
</organism>
<dbReference type="Gene3D" id="1.20.58.610">
    <property type="entry name" value="Cdc37, Hsp90 binding domain"/>
    <property type="match status" value="1"/>
</dbReference>
<dbReference type="STRING" id="1336337.A0A3N4JUU2"/>
<reference evidence="10 11" key="1">
    <citation type="journal article" date="2018" name="Nat. Ecol. Evol.">
        <title>Pezizomycetes genomes reveal the molecular basis of ectomycorrhizal truffle lifestyle.</title>
        <authorList>
            <person name="Murat C."/>
            <person name="Payen T."/>
            <person name="Noel B."/>
            <person name="Kuo A."/>
            <person name="Morin E."/>
            <person name="Chen J."/>
            <person name="Kohler A."/>
            <person name="Krizsan K."/>
            <person name="Balestrini R."/>
            <person name="Da Silva C."/>
            <person name="Montanini B."/>
            <person name="Hainaut M."/>
            <person name="Levati E."/>
            <person name="Barry K.W."/>
            <person name="Belfiori B."/>
            <person name="Cichocki N."/>
            <person name="Clum A."/>
            <person name="Dockter R.B."/>
            <person name="Fauchery L."/>
            <person name="Guy J."/>
            <person name="Iotti M."/>
            <person name="Le Tacon F."/>
            <person name="Lindquist E.A."/>
            <person name="Lipzen A."/>
            <person name="Malagnac F."/>
            <person name="Mello A."/>
            <person name="Molinier V."/>
            <person name="Miyauchi S."/>
            <person name="Poulain J."/>
            <person name="Riccioni C."/>
            <person name="Rubini A."/>
            <person name="Sitrit Y."/>
            <person name="Splivallo R."/>
            <person name="Traeger S."/>
            <person name="Wang M."/>
            <person name="Zifcakova L."/>
            <person name="Wipf D."/>
            <person name="Zambonelli A."/>
            <person name="Paolocci F."/>
            <person name="Nowrousian M."/>
            <person name="Ottonello S."/>
            <person name="Baldrian P."/>
            <person name="Spatafora J.W."/>
            <person name="Henrissat B."/>
            <person name="Nagy L.G."/>
            <person name="Aury J.M."/>
            <person name="Wincker P."/>
            <person name="Grigoriev I.V."/>
            <person name="Bonfante P."/>
            <person name="Martin F.M."/>
        </authorList>
    </citation>
    <scope>NUCLEOTIDE SEQUENCE [LARGE SCALE GENOMIC DNA]</scope>
    <source>
        <strain evidence="10 11">120613-1</strain>
    </source>
</reference>
<name>A0A3N4JUU2_9PEZI</name>
<dbReference type="GO" id="GO:0051082">
    <property type="term" value="F:unfolded protein binding"/>
    <property type="evidence" value="ECO:0007669"/>
    <property type="project" value="TreeGrafter"/>
</dbReference>
<dbReference type="SMART" id="SM01071">
    <property type="entry name" value="CDC37_N"/>
    <property type="match status" value="1"/>
</dbReference>
<evidence type="ECO:0000256" key="3">
    <source>
        <dbReference type="ARBA" id="ARBA00022490"/>
    </source>
</evidence>
<feature type="compositionally biased region" description="Basic and acidic residues" evidence="6">
    <location>
        <begin position="487"/>
        <end position="513"/>
    </location>
</feature>
<dbReference type="InterPro" id="IPR013873">
    <property type="entry name" value="Cdc37_C"/>
</dbReference>
<evidence type="ECO:0000313" key="11">
    <source>
        <dbReference type="Proteomes" id="UP000276215"/>
    </source>
</evidence>
<dbReference type="GO" id="GO:0051087">
    <property type="term" value="F:protein-folding chaperone binding"/>
    <property type="evidence" value="ECO:0007669"/>
    <property type="project" value="TreeGrafter"/>
</dbReference>
<feature type="region of interest" description="Disordered" evidence="6">
    <location>
        <begin position="468"/>
        <end position="513"/>
    </location>
</feature>
<evidence type="ECO:0000256" key="4">
    <source>
        <dbReference type="ARBA" id="ARBA00023186"/>
    </source>
</evidence>
<keyword evidence="11" id="KW-1185">Reference proteome</keyword>
<evidence type="ECO:0000256" key="1">
    <source>
        <dbReference type="ARBA" id="ARBA00004496"/>
    </source>
</evidence>
<comment type="similarity">
    <text evidence="2">Belongs to the CDC37 family.</text>
</comment>
<dbReference type="Pfam" id="PF08565">
    <property type="entry name" value="CDC37_M"/>
    <property type="match status" value="1"/>
</dbReference>
<dbReference type="InterPro" id="IPR038189">
    <property type="entry name" value="Cdc37_Hsp90-bd_sf"/>
</dbReference>
<dbReference type="OrthoDB" id="440202at2759"/>
<evidence type="ECO:0000256" key="6">
    <source>
        <dbReference type="SAM" id="MobiDB-lite"/>
    </source>
</evidence>
<protein>
    <recommendedName>
        <fullName evidence="5">Hsp90 chaperone protein kinase-targeting subunit</fullName>
    </recommendedName>
</protein>
<dbReference type="GO" id="GO:0005737">
    <property type="term" value="C:cytoplasm"/>
    <property type="evidence" value="ECO:0007669"/>
    <property type="project" value="UniProtKB-SubCell"/>
</dbReference>
<dbReference type="Proteomes" id="UP000276215">
    <property type="component" value="Unassembled WGS sequence"/>
</dbReference>
<dbReference type="SMART" id="SM01069">
    <property type="entry name" value="CDC37_C"/>
    <property type="match status" value="1"/>
</dbReference>
<dbReference type="GO" id="GO:0006457">
    <property type="term" value="P:protein folding"/>
    <property type="evidence" value="ECO:0007669"/>
    <property type="project" value="TreeGrafter"/>
</dbReference>